<dbReference type="InterPro" id="IPR029060">
    <property type="entry name" value="PIN-like_dom_sf"/>
</dbReference>
<dbReference type="Gene3D" id="3.40.50.1010">
    <property type="entry name" value="5'-nuclease"/>
    <property type="match status" value="1"/>
</dbReference>
<reference evidence="1 2" key="1">
    <citation type="journal article" date="2015" name="Int. J. Syst. Evol. Microbiol.">
        <title>Rhizobium anhuiense sp. nov., isolated from effective nodules of Vicia faba and Pisum sativum.</title>
        <authorList>
            <person name="Zhang Y.J."/>
            <person name="Zheng W.T."/>
            <person name="Everall I."/>
            <person name="Young J.P."/>
            <person name="Zhang X.X."/>
            <person name="Tian C.F."/>
            <person name="Sui X.H."/>
            <person name="Wang E.T."/>
            <person name="Chen W.X."/>
        </authorList>
    </citation>
    <scope>NUCLEOTIDE SEQUENCE [LARGE SCALE GENOMIC DNA]</scope>
    <source>
        <strain evidence="1 2">CCBAU 23252</strain>
    </source>
</reference>
<evidence type="ECO:0000313" key="1">
    <source>
        <dbReference type="EMBL" id="RUL98564.1"/>
    </source>
</evidence>
<sequence>MTRTLLIDADVVAYVAASSLEVATDWGDGYWTWHVDEFEVQKKVKQIIDDTMEDLKGDSYKLCLTDSLGNFRKSVLATYKGSRANIKKPLVLMRTKEWMIDELGAYFRPGLEGDDCMGILATMKGTDERIIVSIDKDMKTVPGKFCRYTDSKAKIVEYSEQEADYWHLYQTLMGDATDGYSGCPGIGPKKAEAILGPIDEFDLVEGWARVLTAFEKATLTETDALTQARVARILRASDYDFKKKEPILWQPKAN</sequence>
<dbReference type="SUPFAM" id="SSF47807">
    <property type="entry name" value="5' to 3' exonuclease, C-terminal subdomain"/>
    <property type="match status" value="1"/>
</dbReference>
<dbReference type="EMBL" id="RIBW01000013">
    <property type="protein sequence ID" value="RUL98564.1"/>
    <property type="molecule type" value="Genomic_DNA"/>
</dbReference>
<dbReference type="Gene3D" id="1.10.150.20">
    <property type="entry name" value="5' to 3' exonuclease, C-terminal subdomain"/>
    <property type="match status" value="1"/>
</dbReference>
<comment type="caution">
    <text evidence="1">The sequence shown here is derived from an EMBL/GenBank/DDBJ whole genome shotgun (WGS) entry which is preliminary data.</text>
</comment>
<evidence type="ECO:0008006" key="3">
    <source>
        <dbReference type="Google" id="ProtNLM"/>
    </source>
</evidence>
<dbReference type="InterPro" id="IPR036279">
    <property type="entry name" value="5-3_exonuclease_C_sf"/>
</dbReference>
<accession>A0A3S0XFB7</accession>
<organism evidence="1 2">
    <name type="scientific">Rhizobium anhuiense</name>
    <dbReference type="NCBI Taxonomy" id="1184720"/>
    <lineage>
        <taxon>Bacteria</taxon>
        <taxon>Pseudomonadati</taxon>
        <taxon>Pseudomonadota</taxon>
        <taxon>Alphaproteobacteria</taxon>
        <taxon>Hyphomicrobiales</taxon>
        <taxon>Rhizobiaceae</taxon>
        <taxon>Rhizobium/Agrobacterium group</taxon>
        <taxon>Rhizobium</taxon>
    </lineage>
</organism>
<protein>
    <recommendedName>
        <fullName evidence="3">Exonuclease</fullName>
    </recommendedName>
</protein>
<dbReference type="AlphaFoldDB" id="A0A3S0XFB7"/>
<dbReference type="RefSeq" id="WP_127431186.1">
    <property type="nucleotide sequence ID" value="NZ_BMFI01000012.1"/>
</dbReference>
<dbReference type="Proteomes" id="UP000273611">
    <property type="component" value="Unassembled WGS sequence"/>
</dbReference>
<gene>
    <name evidence="1" type="ORF">EEQ99_24130</name>
</gene>
<dbReference type="SUPFAM" id="SSF88723">
    <property type="entry name" value="PIN domain-like"/>
    <property type="match status" value="1"/>
</dbReference>
<proteinExistence type="predicted"/>
<evidence type="ECO:0000313" key="2">
    <source>
        <dbReference type="Proteomes" id="UP000273611"/>
    </source>
</evidence>
<name>A0A3S0XFB7_9HYPH</name>